<protein>
    <submittedName>
        <fullName evidence="2">Uncharacterized protein (TIGR03086 family)</fullName>
    </submittedName>
</protein>
<evidence type="ECO:0000259" key="1">
    <source>
        <dbReference type="Pfam" id="PF11716"/>
    </source>
</evidence>
<dbReference type="InterPro" id="IPR017520">
    <property type="entry name" value="CHP03086"/>
</dbReference>
<dbReference type="NCBIfam" id="TIGR03086">
    <property type="entry name" value="TIGR03086 family metal-binding protein"/>
    <property type="match status" value="1"/>
</dbReference>
<dbReference type="InterPro" id="IPR034660">
    <property type="entry name" value="DinB/YfiT-like"/>
</dbReference>
<reference evidence="2 3" key="1">
    <citation type="submission" date="2018-02" db="EMBL/GenBank/DDBJ databases">
        <title>Genomic Encyclopedia of Archaeal and Bacterial Type Strains, Phase II (KMG-II): from individual species to whole genera.</title>
        <authorList>
            <person name="Goeker M."/>
        </authorList>
    </citation>
    <scope>NUCLEOTIDE SEQUENCE [LARGE SCALE GENOMIC DNA]</scope>
    <source>
        <strain evidence="2 3">YU 961-1</strain>
    </source>
</reference>
<dbReference type="Pfam" id="PF11716">
    <property type="entry name" value="MDMPI_N"/>
    <property type="match status" value="1"/>
</dbReference>
<sequence length="183" mass="19629">MSRATESVVALARTVTPEQFDRSTPCPEWTVKDLINHLTLWSGVVAVRTANRLPAPGDGSEDEAVDRSATWPDGFIDGARAAARAWDAPGGLDGETAMMGDPRPARFFHDMLLAELVLHGWDLATATGHEFTVDDDVAELARASTAAMAEQGREWGVFGAEVAVPEDAPVLHRALAISGRDPR</sequence>
<dbReference type="EMBL" id="PTIX01000004">
    <property type="protein sequence ID" value="PPK69169.1"/>
    <property type="molecule type" value="Genomic_DNA"/>
</dbReference>
<organism evidence="2 3">
    <name type="scientific">Actinokineospora auranticolor</name>
    <dbReference type="NCBI Taxonomy" id="155976"/>
    <lineage>
        <taxon>Bacteria</taxon>
        <taxon>Bacillati</taxon>
        <taxon>Actinomycetota</taxon>
        <taxon>Actinomycetes</taxon>
        <taxon>Pseudonocardiales</taxon>
        <taxon>Pseudonocardiaceae</taxon>
        <taxon>Actinokineospora</taxon>
    </lineage>
</organism>
<dbReference type="InterPro" id="IPR017517">
    <property type="entry name" value="Maleyloyr_isom"/>
</dbReference>
<proteinExistence type="predicted"/>
<accession>A0A2S6GVE3</accession>
<dbReference type="SUPFAM" id="SSF109854">
    <property type="entry name" value="DinB/YfiT-like putative metalloenzymes"/>
    <property type="match status" value="1"/>
</dbReference>
<dbReference type="Gene3D" id="1.20.120.450">
    <property type="entry name" value="dinb family like domain"/>
    <property type="match status" value="1"/>
</dbReference>
<dbReference type="AlphaFoldDB" id="A0A2S6GVE3"/>
<gene>
    <name evidence="2" type="ORF">CLV40_104422</name>
</gene>
<keyword evidence="3" id="KW-1185">Reference proteome</keyword>
<feature type="domain" description="Mycothiol-dependent maleylpyruvate isomerase metal-binding" evidence="1">
    <location>
        <begin position="3"/>
        <end position="124"/>
    </location>
</feature>
<evidence type="ECO:0000313" key="3">
    <source>
        <dbReference type="Proteomes" id="UP000239203"/>
    </source>
</evidence>
<dbReference type="InterPro" id="IPR024344">
    <property type="entry name" value="MDMPI_metal-binding"/>
</dbReference>
<comment type="caution">
    <text evidence="2">The sequence shown here is derived from an EMBL/GenBank/DDBJ whole genome shotgun (WGS) entry which is preliminary data.</text>
</comment>
<dbReference type="NCBIfam" id="TIGR03083">
    <property type="entry name" value="maleylpyruvate isomerase family mycothiol-dependent enzyme"/>
    <property type="match status" value="1"/>
</dbReference>
<evidence type="ECO:0000313" key="2">
    <source>
        <dbReference type="EMBL" id="PPK69169.1"/>
    </source>
</evidence>
<name>A0A2S6GVE3_9PSEU</name>
<dbReference type="GO" id="GO:0046872">
    <property type="term" value="F:metal ion binding"/>
    <property type="evidence" value="ECO:0007669"/>
    <property type="project" value="InterPro"/>
</dbReference>
<dbReference type="Proteomes" id="UP000239203">
    <property type="component" value="Unassembled WGS sequence"/>
</dbReference>